<evidence type="ECO:0000313" key="2">
    <source>
        <dbReference type="EMBL" id="TPW27633.1"/>
    </source>
</evidence>
<accession>A0A506TZX8</accession>
<comment type="caution">
    <text evidence="2">The sequence shown here is derived from an EMBL/GenBank/DDBJ whole genome shotgun (WGS) entry which is preliminary data.</text>
</comment>
<feature type="region of interest" description="Disordered" evidence="1">
    <location>
        <begin position="153"/>
        <end position="173"/>
    </location>
</feature>
<feature type="region of interest" description="Disordered" evidence="1">
    <location>
        <begin position="19"/>
        <end position="91"/>
    </location>
</feature>
<proteinExistence type="predicted"/>
<dbReference type="Proteomes" id="UP000318801">
    <property type="component" value="Unassembled WGS sequence"/>
</dbReference>
<feature type="region of interest" description="Disordered" evidence="1">
    <location>
        <begin position="122"/>
        <end position="141"/>
    </location>
</feature>
<dbReference type="InterPro" id="IPR011681">
    <property type="entry name" value="GcrA"/>
</dbReference>
<reference evidence="2 3" key="1">
    <citation type="submission" date="2019-06" db="EMBL/GenBank/DDBJ databases">
        <authorList>
            <person name="Li M."/>
        </authorList>
    </citation>
    <scope>NUCLEOTIDE SEQUENCE [LARGE SCALE GENOMIC DNA]</scope>
    <source>
        <strain evidence="2 3">BGMRC2036</strain>
    </source>
</reference>
<dbReference type="EMBL" id="VHLG01000016">
    <property type="protein sequence ID" value="TPW27633.1"/>
    <property type="molecule type" value="Genomic_DNA"/>
</dbReference>
<dbReference type="AlphaFoldDB" id="A0A506TZX8"/>
<organism evidence="2 3">
    <name type="scientific">Martelella alba</name>
    <dbReference type="NCBI Taxonomy" id="2590451"/>
    <lineage>
        <taxon>Bacteria</taxon>
        <taxon>Pseudomonadati</taxon>
        <taxon>Pseudomonadota</taxon>
        <taxon>Alphaproteobacteria</taxon>
        <taxon>Hyphomicrobiales</taxon>
        <taxon>Aurantimonadaceae</taxon>
        <taxon>Martelella</taxon>
    </lineage>
</organism>
<evidence type="ECO:0000256" key="1">
    <source>
        <dbReference type="SAM" id="MobiDB-lite"/>
    </source>
</evidence>
<gene>
    <name evidence="2" type="ORF">FJU08_19515</name>
</gene>
<sequence>MWATPIAYMGPRWKIHRLGLSERGSQDPKQTASVGSARAKKHLSATTKTRTARVWSAPVQEAAAKPPILSRSTTRRRRKPPRRWPVRDPMSPDFRLCGAPIELGQPYCSACAKRPIRPYPTLRMPKANRNGARPCSAGRVRSLHPSSFGNFRGPCRSEAVVGRQAGEPHRSGR</sequence>
<feature type="compositionally biased region" description="Basic residues" evidence="1">
    <location>
        <begin position="73"/>
        <end position="84"/>
    </location>
</feature>
<keyword evidence="3" id="KW-1185">Reference proteome</keyword>
<dbReference type="Pfam" id="PF07750">
    <property type="entry name" value="GcrA"/>
    <property type="match status" value="1"/>
</dbReference>
<protein>
    <submittedName>
        <fullName evidence="2">Uncharacterized protein</fullName>
    </submittedName>
</protein>
<evidence type="ECO:0000313" key="3">
    <source>
        <dbReference type="Proteomes" id="UP000318801"/>
    </source>
</evidence>
<name>A0A506TZX8_9HYPH</name>